<feature type="domain" description="DUF1731" evidence="3">
    <location>
        <begin position="393"/>
        <end position="441"/>
    </location>
</feature>
<name>A0A3E0GYA3_9PSEU</name>
<evidence type="ECO:0000313" key="4">
    <source>
        <dbReference type="EMBL" id="REH34899.1"/>
    </source>
</evidence>
<dbReference type="RefSeq" id="WP_116180287.1">
    <property type="nucleotide sequence ID" value="NZ_CP144375.1"/>
</dbReference>
<evidence type="ECO:0000259" key="2">
    <source>
        <dbReference type="Pfam" id="PF01370"/>
    </source>
</evidence>
<dbReference type="InterPro" id="IPR036291">
    <property type="entry name" value="NAD(P)-bd_dom_sf"/>
</dbReference>
<dbReference type="Proteomes" id="UP000256269">
    <property type="component" value="Unassembled WGS sequence"/>
</dbReference>
<evidence type="ECO:0000313" key="5">
    <source>
        <dbReference type="Proteomes" id="UP000256269"/>
    </source>
</evidence>
<dbReference type="EMBL" id="QUNO01000019">
    <property type="protein sequence ID" value="REH34899.1"/>
    <property type="molecule type" value="Genomic_DNA"/>
</dbReference>
<keyword evidence="5" id="KW-1185">Reference proteome</keyword>
<evidence type="ECO:0000259" key="3">
    <source>
        <dbReference type="Pfam" id="PF08338"/>
    </source>
</evidence>
<dbReference type="PANTHER" id="PTHR11092:SF0">
    <property type="entry name" value="EPIMERASE FAMILY PROTEIN SDR39U1"/>
    <property type="match status" value="1"/>
</dbReference>
<dbReference type="Gene3D" id="3.40.50.720">
    <property type="entry name" value="NAD(P)-binding Rossmann-like Domain"/>
    <property type="match status" value="1"/>
</dbReference>
<dbReference type="InterPro" id="IPR010099">
    <property type="entry name" value="SDR39U1"/>
</dbReference>
<evidence type="ECO:0008006" key="6">
    <source>
        <dbReference type="Google" id="ProtNLM"/>
    </source>
</evidence>
<organism evidence="4 5">
    <name type="scientific">Kutzneria buriramensis</name>
    <dbReference type="NCBI Taxonomy" id="1045776"/>
    <lineage>
        <taxon>Bacteria</taxon>
        <taxon>Bacillati</taxon>
        <taxon>Actinomycetota</taxon>
        <taxon>Actinomycetes</taxon>
        <taxon>Pseudonocardiales</taxon>
        <taxon>Pseudonocardiaceae</taxon>
        <taxon>Kutzneria</taxon>
    </lineage>
</organism>
<dbReference type="InterPro" id="IPR023393">
    <property type="entry name" value="START-like_dom_sf"/>
</dbReference>
<reference evidence="4 5" key="1">
    <citation type="submission" date="2018-08" db="EMBL/GenBank/DDBJ databases">
        <title>Genomic Encyclopedia of Archaeal and Bacterial Type Strains, Phase II (KMG-II): from individual species to whole genera.</title>
        <authorList>
            <person name="Goeker M."/>
        </authorList>
    </citation>
    <scope>NUCLEOTIDE SEQUENCE [LARGE SCALE GENOMIC DNA]</scope>
    <source>
        <strain evidence="4 5">DSM 45791</strain>
    </source>
</reference>
<dbReference type="CDD" id="cd07820">
    <property type="entry name" value="SRPBCC_3"/>
    <property type="match status" value="1"/>
</dbReference>
<dbReference type="Gene3D" id="3.30.530.20">
    <property type="match status" value="1"/>
</dbReference>
<dbReference type="Pfam" id="PF01370">
    <property type="entry name" value="Epimerase"/>
    <property type="match status" value="1"/>
</dbReference>
<comment type="caution">
    <text evidence="4">The sequence shown here is derived from an EMBL/GenBank/DDBJ whole genome shotgun (WGS) entry which is preliminary data.</text>
</comment>
<dbReference type="InterPro" id="IPR001509">
    <property type="entry name" value="Epimerase_deHydtase"/>
</dbReference>
<dbReference type="NCBIfam" id="TIGR01777">
    <property type="entry name" value="yfcH"/>
    <property type="match status" value="1"/>
</dbReference>
<evidence type="ECO:0000256" key="1">
    <source>
        <dbReference type="ARBA" id="ARBA00009353"/>
    </source>
</evidence>
<gene>
    <name evidence="4" type="ORF">BCF44_119175</name>
</gene>
<feature type="domain" description="NAD-dependent epimerase/dehydratase" evidence="2">
    <location>
        <begin position="150"/>
        <end position="357"/>
    </location>
</feature>
<dbReference type="AlphaFoldDB" id="A0A3E0GYA3"/>
<dbReference type="InterPro" id="IPR013549">
    <property type="entry name" value="DUF1731"/>
</dbReference>
<accession>A0A3E0GYA3</accession>
<comment type="similarity">
    <text evidence="1">Belongs to the NAD(P)-dependent epimerase/dehydratase family. SDR39U1 subfamily.</text>
</comment>
<dbReference type="Pfam" id="PF08338">
    <property type="entry name" value="DUF1731"/>
    <property type="match status" value="1"/>
</dbReference>
<dbReference type="SUPFAM" id="SSF55961">
    <property type="entry name" value="Bet v1-like"/>
    <property type="match status" value="1"/>
</dbReference>
<sequence length="452" mass="48786">MGIKHSSVVEFPLAEVFDWHRRPGAMPRLTPPWAPLRVIAESSSLRDGRAVLGLPGGLRWLAAHQPDGYDPPHRFVDELASQPLRTVLSWRHTHEFAAAGDSATRVTDRIDTPVPGAALRSMVAYRHRQLAGDLTAHRWARELRGDPMTIAITGSGGMIGSQLAALLSTGGHTVIRLVRRAPRTADERHWRPDDPDAELLAGVDAVVHLAGTSIAGRFTPAHKAAVRDSRIEPTRRLAELAVRGRHRPASFVSASAVGIYGADRGDELLTEKSPRGEGFLADLVADWEDAARVAADGGIRVVTVRTGIVQSPRGGTLRLLFPLFAAGLGGRLGDGRQWLPWIGIDDVLDVYLRALVDSGLSGAVNAVAPQPVRNVDYTRALAAVLHRPALLPVPSVGPRLLLGEEGAVELASASQRVVPHRLELAGHRFRHPSVHEALAHVLGHELTAKDRH</sequence>
<protein>
    <recommendedName>
        <fullName evidence="6">TIGR01777 family protein</fullName>
    </recommendedName>
</protein>
<dbReference type="OrthoDB" id="9801773at2"/>
<proteinExistence type="inferred from homology"/>
<dbReference type="PANTHER" id="PTHR11092">
    <property type="entry name" value="SUGAR NUCLEOTIDE EPIMERASE RELATED"/>
    <property type="match status" value="1"/>
</dbReference>
<dbReference type="SUPFAM" id="SSF51735">
    <property type="entry name" value="NAD(P)-binding Rossmann-fold domains"/>
    <property type="match status" value="1"/>
</dbReference>